<proteinExistence type="predicted"/>
<dbReference type="Proteomes" id="UP000294684">
    <property type="component" value="Unassembled WGS sequence"/>
</dbReference>
<sequence>MIEFQYFNDCPNASTTLNNLKTLIKKNVININEVKIVEIESPEDAAKLNFQGSPTILINGIDIYTGEIPDNTNFSCRYYLFDGKRTGIMSEEYIKLKYEEYKIKQK</sequence>
<dbReference type="AlphaFoldDB" id="A0A4R8MPI6"/>
<keyword evidence="2" id="KW-1185">Reference proteome</keyword>
<dbReference type="RefSeq" id="WP_004787806.1">
    <property type="nucleotide sequence ID" value="NZ_SORO01000007.1"/>
</dbReference>
<evidence type="ECO:0008006" key="3">
    <source>
        <dbReference type="Google" id="ProtNLM"/>
    </source>
</evidence>
<comment type="caution">
    <text evidence="1">The sequence shown here is derived from an EMBL/GenBank/DDBJ whole genome shotgun (WGS) entry which is preliminary data.</text>
</comment>
<dbReference type="OrthoDB" id="7185309at2"/>
<accession>A0A4R8MPI6</accession>
<organism evidence="1 2">
    <name type="scientific">Leptospira meyeri</name>
    <dbReference type="NCBI Taxonomy" id="29508"/>
    <lineage>
        <taxon>Bacteria</taxon>
        <taxon>Pseudomonadati</taxon>
        <taxon>Spirochaetota</taxon>
        <taxon>Spirochaetia</taxon>
        <taxon>Leptospirales</taxon>
        <taxon>Leptospiraceae</taxon>
        <taxon>Leptospira</taxon>
    </lineage>
</organism>
<dbReference type="GeneID" id="79829194"/>
<evidence type="ECO:0000313" key="2">
    <source>
        <dbReference type="Proteomes" id="UP000294684"/>
    </source>
</evidence>
<evidence type="ECO:0000313" key="1">
    <source>
        <dbReference type="EMBL" id="TDY66380.1"/>
    </source>
</evidence>
<dbReference type="EMBL" id="SORO01000007">
    <property type="protein sequence ID" value="TDY66380.1"/>
    <property type="molecule type" value="Genomic_DNA"/>
</dbReference>
<name>A0A4R8MPI6_LEPME</name>
<dbReference type="Gene3D" id="3.40.30.10">
    <property type="entry name" value="Glutaredoxin"/>
    <property type="match status" value="1"/>
</dbReference>
<gene>
    <name evidence="1" type="ORF">CLV96_3950</name>
</gene>
<reference evidence="1 2" key="1">
    <citation type="submission" date="2019-03" db="EMBL/GenBank/DDBJ databases">
        <title>Genomic Encyclopedia of Archaeal and Bacterial Type Strains, Phase II (KMG-II): from individual species to whole genera.</title>
        <authorList>
            <person name="Goeker M."/>
        </authorList>
    </citation>
    <scope>NUCLEOTIDE SEQUENCE [LARGE SCALE GENOMIC DNA]</scope>
    <source>
        <strain evidence="1 2">DSM 21537</strain>
    </source>
</reference>
<protein>
    <recommendedName>
        <fullName evidence="3">Alkylmercury lyase</fullName>
    </recommendedName>
</protein>